<dbReference type="NCBIfam" id="TIGR03905">
    <property type="entry name" value="TIGR03905_4_Cys"/>
    <property type="match status" value="1"/>
</dbReference>
<accession>A0A928Q4C0</accession>
<name>A0A928Q4C0_9FIRM</name>
<comment type="caution">
    <text evidence="7">The sequence shown here is derived from an EMBL/GenBank/DDBJ whole genome shotgun (WGS) entry which is preliminary data.</text>
</comment>
<dbReference type="GO" id="GO:0000166">
    <property type="term" value="F:nucleotide binding"/>
    <property type="evidence" value="ECO:0007669"/>
    <property type="project" value="UniProtKB-KW"/>
</dbReference>
<keyword evidence="4" id="KW-0547">Nucleotide-binding</keyword>
<sequence length="87" mass="9476">MQYEFRPSGVCSSKIVLDVEGDIVRKVQFVGGCSGNSQGIGALVQGMKVDDVIGRLRGIRCGRRNTSCPDQLAQALLLYQSKNETKE</sequence>
<evidence type="ECO:0000313" key="8">
    <source>
        <dbReference type="Proteomes" id="UP000754750"/>
    </source>
</evidence>
<evidence type="ECO:0000256" key="4">
    <source>
        <dbReference type="ARBA" id="ARBA00022741"/>
    </source>
</evidence>
<dbReference type="EC" id="1.17.4.1" evidence="2"/>
<dbReference type="Pfam" id="PF12637">
    <property type="entry name" value="TSCPD"/>
    <property type="match status" value="1"/>
</dbReference>
<evidence type="ECO:0000256" key="5">
    <source>
        <dbReference type="ARBA" id="ARBA00047754"/>
    </source>
</evidence>
<dbReference type="GO" id="GO:0071897">
    <property type="term" value="P:DNA biosynthetic process"/>
    <property type="evidence" value="ECO:0007669"/>
    <property type="project" value="UniProtKB-KW"/>
</dbReference>
<evidence type="ECO:0000256" key="2">
    <source>
        <dbReference type="ARBA" id="ARBA00012274"/>
    </source>
</evidence>
<dbReference type="AlphaFoldDB" id="A0A928Q4C0"/>
<reference evidence="7" key="1">
    <citation type="submission" date="2019-04" db="EMBL/GenBank/DDBJ databases">
        <title>Evolution of Biomass-Degrading Anaerobic Consortia Revealed by Metagenomics.</title>
        <authorList>
            <person name="Peng X."/>
        </authorList>
    </citation>
    <scope>NUCLEOTIDE SEQUENCE</scope>
    <source>
        <strain evidence="7">SIG551</strain>
    </source>
</reference>
<dbReference type="Proteomes" id="UP000754750">
    <property type="component" value="Unassembled WGS sequence"/>
</dbReference>
<evidence type="ECO:0000259" key="6">
    <source>
        <dbReference type="Pfam" id="PF12637"/>
    </source>
</evidence>
<comment type="similarity">
    <text evidence="1">Belongs to the ribonucleoside diphosphate reductase class-2 family.</text>
</comment>
<feature type="domain" description="TSCPD" evidence="6">
    <location>
        <begin position="7"/>
        <end position="79"/>
    </location>
</feature>
<keyword evidence="3" id="KW-0237">DNA synthesis</keyword>
<dbReference type="EMBL" id="SVNY01000002">
    <property type="protein sequence ID" value="MBE6832755.1"/>
    <property type="molecule type" value="Genomic_DNA"/>
</dbReference>
<protein>
    <recommendedName>
        <fullName evidence="2">ribonucleoside-diphosphate reductase</fullName>
        <ecNumber evidence="2">1.17.4.1</ecNumber>
    </recommendedName>
</protein>
<proteinExistence type="inferred from homology"/>
<gene>
    <name evidence="7" type="ORF">E7512_04115</name>
</gene>
<evidence type="ECO:0000313" key="7">
    <source>
        <dbReference type="EMBL" id="MBE6832755.1"/>
    </source>
</evidence>
<organism evidence="7 8">
    <name type="scientific">Faecalispora sporosphaeroides</name>
    <dbReference type="NCBI Taxonomy" id="1549"/>
    <lineage>
        <taxon>Bacteria</taxon>
        <taxon>Bacillati</taxon>
        <taxon>Bacillota</taxon>
        <taxon>Clostridia</taxon>
        <taxon>Eubacteriales</taxon>
        <taxon>Oscillospiraceae</taxon>
        <taxon>Faecalispora</taxon>
    </lineage>
</organism>
<comment type="catalytic activity">
    <reaction evidence="5">
        <text>a 2'-deoxyribonucleoside 5'-diphosphate + [thioredoxin]-disulfide + H2O = a ribonucleoside 5'-diphosphate + [thioredoxin]-dithiol</text>
        <dbReference type="Rhea" id="RHEA:23252"/>
        <dbReference type="Rhea" id="RHEA-COMP:10698"/>
        <dbReference type="Rhea" id="RHEA-COMP:10700"/>
        <dbReference type="ChEBI" id="CHEBI:15377"/>
        <dbReference type="ChEBI" id="CHEBI:29950"/>
        <dbReference type="ChEBI" id="CHEBI:50058"/>
        <dbReference type="ChEBI" id="CHEBI:57930"/>
        <dbReference type="ChEBI" id="CHEBI:73316"/>
        <dbReference type="EC" id="1.17.4.1"/>
    </reaction>
</comment>
<dbReference type="InterPro" id="IPR024434">
    <property type="entry name" value="TSCPD_dom"/>
</dbReference>
<evidence type="ECO:0000256" key="1">
    <source>
        <dbReference type="ARBA" id="ARBA00007405"/>
    </source>
</evidence>
<dbReference type="GO" id="GO:0004748">
    <property type="term" value="F:ribonucleoside-diphosphate reductase activity, thioredoxin disulfide as acceptor"/>
    <property type="evidence" value="ECO:0007669"/>
    <property type="project" value="UniProtKB-EC"/>
</dbReference>
<evidence type="ECO:0000256" key="3">
    <source>
        <dbReference type="ARBA" id="ARBA00022634"/>
    </source>
</evidence>
<dbReference type="RefSeq" id="WP_020073389.1">
    <property type="nucleotide sequence ID" value="NZ_JBKWRC010000001.1"/>
</dbReference>
<dbReference type="InterPro" id="IPR023806">
    <property type="entry name" value="CHP03905"/>
</dbReference>